<protein>
    <submittedName>
        <fullName evidence="10">Methyl-accepting chemotaxis protein</fullName>
    </submittedName>
</protein>
<dbReference type="SUPFAM" id="SSF58104">
    <property type="entry name" value="Methyl-accepting chemotaxis protein (MCP) signaling domain"/>
    <property type="match status" value="1"/>
</dbReference>
<evidence type="ECO:0000256" key="5">
    <source>
        <dbReference type="ARBA" id="ARBA00029447"/>
    </source>
</evidence>
<evidence type="ECO:0000256" key="2">
    <source>
        <dbReference type="ARBA" id="ARBA00022475"/>
    </source>
</evidence>
<evidence type="ECO:0000313" key="10">
    <source>
        <dbReference type="EMBL" id="MCY9759980.1"/>
    </source>
</evidence>
<feature type="domain" description="Methyl-accepting transducer" evidence="8">
    <location>
        <begin position="275"/>
        <end position="511"/>
    </location>
</feature>
<evidence type="ECO:0000313" key="11">
    <source>
        <dbReference type="Proteomes" id="UP001527181"/>
    </source>
</evidence>
<accession>A0ABT4GTF9</accession>
<dbReference type="Proteomes" id="UP001527181">
    <property type="component" value="Unassembled WGS sequence"/>
</dbReference>
<gene>
    <name evidence="10" type="ORF">M5X12_05235</name>
</gene>
<evidence type="ECO:0000256" key="7">
    <source>
        <dbReference type="SAM" id="Phobius"/>
    </source>
</evidence>
<dbReference type="PANTHER" id="PTHR32089">
    <property type="entry name" value="METHYL-ACCEPTING CHEMOTAXIS PROTEIN MCPB"/>
    <property type="match status" value="1"/>
</dbReference>
<comment type="similarity">
    <text evidence="5">Belongs to the methyl-accepting chemotaxis (MCP) protein family.</text>
</comment>
<reference evidence="10 11" key="1">
    <citation type="submission" date="2022-05" db="EMBL/GenBank/DDBJ databases">
        <title>Genome Sequencing of Bee-Associated Microbes.</title>
        <authorList>
            <person name="Dunlap C."/>
        </authorList>
    </citation>
    <scope>NUCLEOTIDE SEQUENCE [LARGE SCALE GENOMIC DNA]</scope>
    <source>
        <strain evidence="10 11">NRRL B-04010</strain>
    </source>
</reference>
<dbReference type="RefSeq" id="WP_005546458.1">
    <property type="nucleotide sequence ID" value="NZ_JAMDLX010000150.1"/>
</dbReference>
<keyword evidence="7" id="KW-1133">Transmembrane helix</keyword>
<dbReference type="PROSITE" id="PS50111">
    <property type="entry name" value="CHEMOTAXIS_TRANSDUC_2"/>
    <property type="match status" value="1"/>
</dbReference>
<dbReference type="InterPro" id="IPR004089">
    <property type="entry name" value="MCPsignal_dom"/>
</dbReference>
<sequence>MSIRLKNRIGFSIIVICMIFIFMYQYMASSNQLSEVKEIKERTLQSTLLADNMKLSVVQVQQWLTDIGVTRGKDGMDDGFTQAAHYASQFQADVQRFKQIHTELSGKLDEIEKAFKNFYKMGQQMAHDYMDKGTDAGNRTMGAFDQASEQINREMDQMREQQLNRIQQEMIKVEQTNRSHQSVLFILLLVAILIATATAFVLTRSISRSMKQLNESARVIADGDLRTPIPCTTNDEMGQLARSFEKMRVDLSQLISQVQTATDMVADSSEQLRHSVKQTTEATNQHAASIQRIASGAEIQMRASAESARAVEEMAQGVARIAETSAVVSDSALHTEKSASDGDELIRQADQQIMAVSEANRKASHTVEVLSQQSDDIGQMVQVMTAIAAQIHLLALNASIEAAQAGEHGRGFAIVAAEVRKLADQSSQAAGQIASLVNEISENMAASVEAMGQSTREVLLGQEAMQHTRESFQRITQLTEQVASQIQEVSASTEELSAGSEEVAASLSQLTDIAQHACNESEVLSSSSQVTLSAMDDMNRSVSRLNELANELQASVRHFRLR</sequence>
<evidence type="ECO:0000256" key="4">
    <source>
        <dbReference type="ARBA" id="ARBA00023224"/>
    </source>
</evidence>
<comment type="caution">
    <text evidence="10">The sequence shown here is derived from an EMBL/GenBank/DDBJ whole genome shotgun (WGS) entry which is preliminary data.</text>
</comment>
<feature type="transmembrane region" description="Helical" evidence="7">
    <location>
        <begin position="9"/>
        <end position="27"/>
    </location>
</feature>
<dbReference type="PROSITE" id="PS50885">
    <property type="entry name" value="HAMP"/>
    <property type="match status" value="1"/>
</dbReference>
<keyword evidence="3 7" id="KW-0472">Membrane</keyword>
<proteinExistence type="inferred from homology"/>
<keyword evidence="11" id="KW-1185">Reference proteome</keyword>
<dbReference type="Gene3D" id="6.10.340.10">
    <property type="match status" value="1"/>
</dbReference>
<dbReference type="Pfam" id="PF00015">
    <property type="entry name" value="MCPsignal"/>
    <property type="match status" value="1"/>
</dbReference>
<evidence type="ECO:0000259" key="8">
    <source>
        <dbReference type="PROSITE" id="PS50111"/>
    </source>
</evidence>
<dbReference type="Pfam" id="PF00672">
    <property type="entry name" value="HAMP"/>
    <property type="match status" value="1"/>
</dbReference>
<evidence type="ECO:0000256" key="1">
    <source>
        <dbReference type="ARBA" id="ARBA00004236"/>
    </source>
</evidence>
<dbReference type="SMART" id="SM00304">
    <property type="entry name" value="HAMP"/>
    <property type="match status" value="1"/>
</dbReference>
<dbReference type="SMART" id="SM00283">
    <property type="entry name" value="MA"/>
    <property type="match status" value="1"/>
</dbReference>
<dbReference type="PANTHER" id="PTHR32089:SF112">
    <property type="entry name" value="LYSOZYME-LIKE PROTEIN-RELATED"/>
    <property type="match status" value="1"/>
</dbReference>
<evidence type="ECO:0000256" key="6">
    <source>
        <dbReference type="PROSITE-ProRule" id="PRU00284"/>
    </source>
</evidence>
<keyword evidence="7" id="KW-0812">Transmembrane</keyword>
<feature type="transmembrane region" description="Helical" evidence="7">
    <location>
        <begin position="183"/>
        <end position="202"/>
    </location>
</feature>
<feature type="domain" description="HAMP" evidence="9">
    <location>
        <begin position="204"/>
        <end position="256"/>
    </location>
</feature>
<dbReference type="InterPro" id="IPR003660">
    <property type="entry name" value="HAMP_dom"/>
</dbReference>
<keyword evidence="2" id="KW-1003">Cell membrane</keyword>
<dbReference type="GeneID" id="94489443"/>
<dbReference type="Gene3D" id="1.10.287.950">
    <property type="entry name" value="Methyl-accepting chemotaxis protein"/>
    <property type="match status" value="1"/>
</dbReference>
<evidence type="ECO:0000259" key="9">
    <source>
        <dbReference type="PROSITE" id="PS50885"/>
    </source>
</evidence>
<name>A0ABT4GTF9_PAEAL</name>
<organism evidence="10 11">
    <name type="scientific">Paenibacillus alvei</name>
    <name type="common">Bacillus alvei</name>
    <dbReference type="NCBI Taxonomy" id="44250"/>
    <lineage>
        <taxon>Bacteria</taxon>
        <taxon>Bacillati</taxon>
        <taxon>Bacillota</taxon>
        <taxon>Bacilli</taxon>
        <taxon>Bacillales</taxon>
        <taxon>Paenibacillaceae</taxon>
        <taxon>Paenibacillus</taxon>
    </lineage>
</organism>
<keyword evidence="4 6" id="KW-0807">Transducer</keyword>
<dbReference type="EMBL" id="JAMDNP010000006">
    <property type="protein sequence ID" value="MCY9759980.1"/>
    <property type="molecule type" value="Genomic_DNA"/>
</dbReference>
<comment type="subcellular location">
    <subcellularLocation>
        <location evidence="1">Cell membrane</location>
    </subcellularLocation>
</comment>
<dbReference type="CDD" id="cd11386">
    <property type="entry name" value="MCP_signal"/>
    <property type="match status" value="1"/>
</dbReference>
<evidence type="ECO:0000256" key="3">
    <source>
        <dbReference type="ARBA" id="ARBA00023136"/>
    </source>
</evidence>
<dbReference type="CDD" id="cd06225">
    <property type="entry name" value="HAMP"/>
    <property type="match status" value="1"/>
</dbReference>